<evidence type="ECO:0000313" key="11">
    <source>
        <dbReference type="Proteomes" id="UP000799444"/>
    </source>
</evidence>
<keyword evidence="2 7" id="KW-0378">Hydrolase</keyword>
<evidence type="ECO:0000256" key="1">
    <source>
        <dbReference type="ARBA" id="ARBA00005641"/>
    </source>
</evidence>
<proteinExistence type="inferred from homology"/>
<dbReference type="GO" id="GO:0005576">
    <property type="term" value="C:extracellular region"/>
    <property type="evidence" value="ECO:0007669"/>
    <property type="project" value="TreeGrafter"/>
</dbReference>
<dbReference type="SUPFAM" id="SSF51445">
    <property type="entry name" value="(Trans)glycosidases"/>
    <property type="match status" value="1"/>
</dbReference>
<dbReference type="PROSITE" id="PS00659">
    <property type="entry name" value="GLYCOSYL_HYDROL_F5"/>
    <property type="match status" value="1"/>
</dbReference>
<dbReference type="InterPro" id="IPR001547">
    <property type="entry name" value="Glyco_hydro_5"/>
</dbReference>
<protein>
    <recommendedName>
        <fullName evidence="6">glucan 1,3-beta-glucosidase</fullName>
        <ecNumber evidence="6">3.2.1.58</ecNumber>
    </recommendedName>
</protein>
<keyword evidence="11" id="KW-1185">Reference proteome</keyword>
<dbReference type="GO" id="GO:0071555">
    <property type="term" value="P:cell wall organization"/>
    <property type="evidence" value="ECO:0007669"/>
    <property type="project" value="UniProtKB-KW"/>
</dbReference>
<comment type="caution">
    <text evidence="10">The sequence shown here is derived from an EMBL/GenBank/DDBJ whole genome shotgun (WGS) entry which is preliminary data.</text>
</comment>
<dbReference type="AlphaFoldDB" id="A0A9P4R0T5"/>
<evidence type="ECO:0000256" key="5">
    <source>
        <dbReference type="ARBA" id="ARBA00036824"/>
    </source>
</evidence>
<dbReference type="EMBL" id="ML996124">
    <property type="protein sequence ID" value="KAF2736524.1"/>
    <property type="molecule type" value="Genomic_DNA"/>
</dbReference>
<dbReference type="OrthoDB" id="62120at2759"/>
<evidence type="ECO:0000256" key="4">
    <source>
        <dbReference type="ARBA" id="ARBA00023316"/>
    </source>
</evidence>
<dbReference type="FunFam" id="3.20.20.80:FF:000033">
    <property type="entry name" value="Glucan 1,3-beta-glucosidase A"/>
    <property type="match status" value="1"/>
</dbReference>
<name>A0A9P4R0T5_9PLEO</name>
<feature type="chain" id="PRO_5040385663" description="glucan 1,3-beta-glucosidase" evidence="8">
    <location>
        <begin position="19"/>
        <end position="413"/>
    </location>
</feature>
<accession>A0A9P4R0T5</accession>
<dbReference type="Pfam" id="PF00150">
    <property type="entry name" value="Cellulase"/>
    <property type="match status" value="1"/>
</dbReference>
<dbReference type="Proteomes" id="UP000799444">
    <property type="component" value="Unassembled WGS sequence"/>
</dbReference>
<reference evidence="10" key="1">
    <citation type="journal article" date="2020" name="Stud. Mycol.">
        <title>101 Dothideomycetes genomes: a test case for predicting lifestyles and emergence of pathogens.</title>
        <authorList>
            <person name="Haridas S."/>
            <person name="Albert R."/>
            <person name="Binder M."/>
            <person name="Bloem J."/>
            <person name="Labutti K."/>
            <person name="Salamov A."/>
            <person name="Andreopoulos B."/>
            <person name="Baker S."/>
            <person name="Barry K."/>
            <person name="Bills G."/>
            <person name="Bluhm B."/>
            <person name="Cannon C."/>
            <person name="Castanera R."/>
            <person name="Culley D."/>
            <person name="Daum C."/>
            <person name="Ezra D."/>
            <person name="Gonzalez J."/>
            <person name="Henrissat B."/>
            <person name="Kuo A."/>
            <person name="Liang C."/>
            <person name="Lipzen A."/>
            <person name="Lutzoni F."/>
            <person name="Magnuson J."/>
            <person name="Mondo S."/>
            <person name="Nolan M."/>
            <person name="Ohm R."/>
            <person name="Pangilinan J."/>
            <person name="Park H.-J."/>
            <person name="Ramirez L."/>
            <person name="Alfaro M."/>
            <person name="Sun H."/>
            <person name="Tritt A."/>
            <person name="Yoshinaga Y."/>
            <person name="Zwiers L.-H."/>
            <person name="Turgeon B."/>
            <person name="Goodwin S."/>
            <person name="Spatafora J."/>
            <person name="Crous P."/>
            <person name="Grigoriev I."/>
        </authorList>
    </citation>
    <scope>NUCLEOTIDE SEQUENCE</scope>
    <source>
        <strain evidence="10">CBS 125425</strain>
    </source>
</reference>
<dbReference type="PANTHER" id="PTHR31297">
    <property type="entry name" value="GLUCAN ENDO-1,6-BETA-GLUCOSIDASE B"/>
    <property type="match status" value="1"/>
</dbReference>
<evidence type="ECO:0000256" key="7">
    <source>
        <dbReference type="RuleBase" id="RU361153"/>
    </source>
</evidence>
<sequence>MLLHRVFSAALVLGTAIAAPADKRKVGFNWGSEKLKGVNIGGWLVLEPWITPSLFDNTGRADIVDEYTLGQKLGHDAALSILRKHWDTWATWQDFNKIKQSGFNLVRIPIGYWAYDTFGAPYVQGAAPYIDAAIDWSRGLGLKIMIDLHGAPGSQNGYDNSGQRMTNPTWQSGNTVQQTLKVLKTISDKYAQAQYQDVVVGIQLLNEPFIPKLNEDGVRQFYRDGYGQVRDTSDTPVILHDGFKAPNTWNGFLTPSDNNAQNVAIDHHEYQVFDLGLIKMSPREHQQQVCNTAETYNGADKWTFVGEWTGAMTDCAKYLNGRGVGARYDGTFPGSTRVGDCSWQNDISKWTQQNKDDARGYIEAQMSAYESKTQGWIWWNFKTEGAAEWDAFKLIDAGVFPQPLSNRKFGAIC</sequence>
<gene>
    <name evidence="10" type="ORF">EJ04DRAFT_511017</name>
</gene>
<comment type="similarity">
    <text evidence="1 7">Belongs to the glycosyl hydrolase 5 (cellulase A) family.</text>
</comment>
<keyword evidence="4" id="KW-0961">Cell wall biogenesis/degradation</keyword>
<dbReference type="PANTHER" id="PTHR31297:SF8">
    <property type="entry name" value="GLYCOSIDE HYDROLASE FAMILY 5 DOMAIN-CONTAINING PROTEIN"/>
    <property type="match status" value="1"/>
</dbReference>
<evidence type="ECO:0000259" key="9">
    <source>
        <dbReference type="Pfam" id="PF00150"/>
    </source>
</evidence>
<feature type="domain" description="Glycoside hydrolase family 5" evidence="9">
    <location>
        <begin position="85"/>
        <end position="313"/>
    </location>
</feature>
<evidence type="ECO:0000256" key="8">
    <source>
        <dbReference type="SAM" id="SignalP"/>
    </source>
</evidence>
<dbReference type="Gene3D" id="3.20.20.80">
    <property type="entry name" value="Glycosidases"/>
    <property type="match status" value="1"/>
</dbReference>
<evidence type="ECO:0000256" key="3">
    <source>
        <dbReference type="ARBA" id="ARBA00023295"/>
    </source>
</evidence>
<evidence type="ECO:0000256" key="6">
    <source>
        <dbReference type="ARBA" id="ARBA00038929"/>
    </source>
</evidence>
<dbReference type="InterPro" id="IPR050386">
    <property type="entry name" value="Glycosyl_hydrolase_5"/>
</dbReference>
<keyword evidence="3 7" id="KW-0326">Glycosidase</keyword>
<dbReference type="InterPro" id="IPR018087">
    <property type="entry name" value="Glyco_hydro_5_CS"/>
</dbReference>
<evidence type="ECO:0000313" key="10">
    <source>
        <dbReference type="EMBL" id="KAF2736524.1"/>
    </source>
</evidence>
<comment type="catalytic activity">
    <reaction evidence="5">
        <text>Successive hydrolysis of beta-D-glucose units from the non-reducing ends of (1-&gt;3)-beta-D-glucans, releasing alpha-glucose.</text>
        <dbReference type="EC" id="3.2.1.58"/>
    </reaction>
</comment>
<keyword evidence="8" id="KW-0732">Signal</keyword>
<dbReference type="EC" id="3.2.1.58" evidence="6"/>
<dbReference type="InterPro" id="IPR017853">
    <property type="entry name" value="GH"/>
</dbReference>
<feature type="signal peptide" evidence="8">
    <location>
        <begin position="1"/>
        <end position="18"/>
    </location>
</feature>
<dbReference type="GO" id="GO:0009251">
    <property type="term" value="P:glucan catabolic process"/>
    <property type="evidence" value="ECO:0007669"/>
    <property type="project" value="TreeGrafter"/>
</dbReference>
<organism evidence="10 11">
    <name type="scientific">Polyplosphaeria fusca</name>
    <dbReference type="NCBI Taxonomy" id="682080"/>
    <lineage>
        <taxon>Eukaryota</taxon>
        <taxon>Fungi</taxon>
        <taxon>Dikarya</taxon>
        <taxon>Ascomycota</taxon>
        <taxon>Pezizomycotina</taxon>
        <taxon>Dothideomycetes</taxon>
        <taxon>Pleosporomycetidae</taxon>
        <taxon>Pleosporales</taxon>
        <taxon>Tetraplosphaeriaceae</taxon>
        <taxon>Polyplosphaeria</taxon>
    </lineage>
</organism>
<evidence type="ECO:0000256" key="2">
    <source>
        <dbReference type="ARBA" id="ARBA00022801"/>
    </source>
</evidence>
<dbReference type="GO" id="GO:0004338">
    <property type="term" value="F:glucan exo-1,3-beta-glucosidase activity"/>
    <property type="evidence" value="ECO:0007669"/>
    <property type="project" value="UniProtKB-EC"/>
</dbReference>
<dbReference type="GO" id="GO:0009986">
    <property type="term" value="C:cell surface"/>
    <property type="evidence" value="ECO:0007669"/>
    <property type="project" value="TreeGrafter"/>
</dbReference>